<feature type="compositionally biased region" description="Low complexity" evidence="1">
    <location>
        <begin position="42"/>
        <end position="67"/>
    </location>
</feature>
<protein>
    <submittedName>
        <fullName evidence="2">Dedicator of cytokinesis protein 1</fullName>
    </submittedName>
</protein>
<evidence type="ECO:0000256" key="1">
    <source>
        <dbReference type="SAM" id="MobiDB-lite"/>
    </source>
</evidence>
<reference evidence="2" key="1">
    <citation type="submission" date="2020-08" db="EMBL/GenBank/DDBJ databases">
        <title>Multicomponent nature underlies the extraordinary mechanical properties of spider dragline silk.</title>
        <authorList>
            <person name="Kono N."/>
            <person name="Nakamura H."/>
            <person name="Mori M."/>
            <person name="Yoshida Y."/>
            <person name="Ohtoshi R."/>
            <person name="Malay A.D."/>
            <person name="Moran D.A.P."/>
            <person name="Tomita M."/>
            <person name="Numata K."/>
            <person name="Arakawa K."/>
        </authorList>
    </citation>
    <scope>NUCLEOTIDE SEQUENCE</scope>
</reference>
<dbReference type="OrthoDB" id="18896at2759"/>
<name>A0A8X7CR18_9ARAC</name>
<dbReference type="EMBL" id="BMAV01022685">
    <property type="protein sequence ID" value="GFY77838.1"/>
    <property type="molecule type" value="Genomic_DNA"/>
</dbReference>
<gene>
    <name evidence="2" type="primary">DOCK1</name>
    <name evidence="2" type="ORF">TNIN_238091</name>
</gene>
<evidence type="ECO:0000313" key="3">
    <source>
        <dbReference type="Proteomes" id="UP000886998"/>
    </source>
</evidence>
<accession>A0A8X7CR18</accession>
<dbReference type="AlphaFoldDB" id="A0A8X7CR18"/>
<organism evidence="2 3">
    <name type="scientific">Trichonephila inaurata madagascariensis</name>
    <dbReference type="NCBI Taxonomy" id="2747483"/>
    <lineage>
        <taxon>Eukaryota</taxon>
        <taxon>Metazoa</taxon>
        <taxon>Ecdysozoa</taxon>
        <taxon>Arthropoda</taxon>
        <taxon>Chelicerata</taxon>
        <taxon>Arachnida</taxon>
        <taxon>Araneae</taxon>
        <taxon>Araneomorphae</taxon>
        <taxon>Entelegynae</taxon>
        <taxon>Araneoidea</taxon>
        <taxon>Nephilidae</taxon>
        <taxon>Trichonephila</taxon>
        <taxon>Trichonephila inaurata</taxon>
    </lineage>
</organism>
<evidence type="ECO:0000313" key="2">
    <source>
        <dbReference type="EMBL" id="GFY77838.1"/>
    </source>
</evidence>
<feature type="compositionally biased region" description="Low complexity" evidence="1">
    <location>
        <begin position="1"/>
        <end position="15"/>
    </location>
</feature>
<proteinExistence type="predicted"/>
<feature type="compositionally biased region" description="Low complexity" evidence="1">
    <location>
        <begin position="124"/>
        <end position="147"/>
    </location>
</feature>
<dbReference type="Proteomes" id="UP000886998">
    <property type="component" value="Unassembled WGS sequence"/>
</dbReference>
<feature type="region of interest" description="Disordered" evidence="1">
    <location>
        <begin position="1"/>
        <end position="240"/>
    </location>
</feature>
<feature type="compositionally biased region" description="Polar residues" evidence="1">
    <location>
        <begin position="164"/>
        <end position="176"/>
    </location>
</feature>
<feature type="compositionally biased region" description="Polar residues" evidence="1">
    <location>
        <begin position="209"/>
        <end position="219"/>
    </location>
</feature>
<keyword evidence="3" id="KW-1185">Reference proteome</keyword>
<feature type="compositionally biased region" description="Polar residues" evidence="1">
    <location>
        <begin position="105"/>
        <end position="123"/>
    </location>
</feature>
<sequence>MSISSVQSSKISPSIRGTSIFVKPISITSSSSKSSGKKNRESSSLTLRRSSGPSISSQNSESHSQSQWYDISPTAPKGEGPVIELSEQLTPQRPLRSEMEKRNSRPSSGQFRHQTPSPTGMNRSPSASLYSLSLPSTPSTLSFVSLTNATENSDEKPPPLPQKQAYSDYTNITEDMQFSCIPRKNSMSLTLRAKNKPPPPLPMKEGSLSPGQKSANTDSEYPPELPKRPHIKPPVEVLDS</sequence>
<comment type="caution">
    <text evidence="2">The sequence shown here is derived from an EMBL/GenBank/DDBJ whole genome shotgun (WGS) entry which is preliminary data.</text>
</comment>